<comment type="subcellular location">
    <subcellularLocation>
        <location evidence="1">Membrane</location>
        <topology evidence="1">Multi-pass membrane protein</topology>
    </subcellularLocation>
</comment>
<dbReference type="Pfam" id="PF05128">
    <property type="entry name" value="DUF697"/>
    <property type="match status" value="1"/>
</dbReference>
<dbReference type="Proteomes" id="UP000824988">
    <property type="component" value="Chromosome"/>
</dbReference>
<dbReference type="EMBL" id="AP019782">
    <property type="protein sequence ID" value="BBL70969.1"/>
    <property type="molecule type" value="Genomic_DNA"/>
</dbReference>
<proteinExistence type="predicted"/>
<dbReference type="InterPro" id="IPR021147">
    <property type="entry name" value="DUF697"/>
</dbReference>
<dbReference type="KEGG" id="moz:MoryE10_15750"/>
<evidence type="ECO:0000256" key="2">
    <source>
        <dbReference type="ARBA" id="ARBA00022692"/>
    </source>
</evidence>
<accession>A0A8D4VQX8</accession>
<evidence type="ECO:0000256" key="1">
    <source>
        <dbReference type="ARBA" id="ARBA00004141"/>
    </source>
</evidence>
<reference evidence="5" key="1">
    <citation type="submission" date="2019-06" db="EMBL/GenBank/DDBJ databases">
        <title>Complete genome sequence of Methylogaea oryzae strain JCM16910.</title>
        <authorList>
            <person name="Asakawa S."/>
        </authorList>
    </citation>
    <scope>NUCLEOTIDE SEQUENCE</scope>
    <source>
        <strain evidence="5">E10</strain>
    </source>
</reference>
<keyword evidence="2" id="KW-0812">Transmembrane</keyword>
<sequence>MNATTSQAGALPEAVAPETPVASTEEACASIIKRYCLWSAGAGIIPLPLLDIVLISGIQVKMVYELAKQYEQPFDESRAKSLIGALIGSLVPYGVASSGVMGGLASLTKAIPVVGPLLTWTFCPALASASTYAVGKVFEQHFATGGTLLTFDAEKMREYFQKEFDAARQPAKAKADSAKA</sequence>
<dbReference type="RefSeq" id="WP_082411635.1">
    <property type="nucleotide sequence ID" value="NZ_AP019782.1"/>
</dbReference>
<evidence type="ECO:0000313" key="5">
    <source>
        <dbReference type="EMBL" id="BBL70969.1"/>
    </source>
</evidence>
<evidence type="ECO:0008006" key="7">
    <source>
        <dbReference type="Google" id="ProtNLM"/>
    </source>
</evidence>
<evidence type="ECO:0000256" key="4">
    <source>
        <dbReference type="ARBA" id="ARBA00023136"/>
    </source>
</evidence>
<name>A0A8D4VQX8_9GAMM</name>
<keyword evidence="3" id="KW-1133">Transmembrane helix</keyword>
<evidence type="ECO:0000313" key="6">
    <source>
        <dbReference type="Proteomes" id="UP000824988"/>
    </source>
</evidence>
<organism evidence="5 6">
    <name type="scientific">Methylogaea oryzae</name>
    <dbReference type="NCBI Taxonomy" id="1295382"/>
    <lineage>
        <taxon>Bacteria</taxon>
        <taxon>Pseudomonadati</taxon>
        <taxon>Pseudomonadota</taxon>
        <taxon>Gammaproteobacteria</taxon>
        <taxon>Methylococcales</taxon>
        <taxon>Methylococcaceae</taxon>
        <taxon>Methylogaea</taxon>
    </lineage>
</organism>
<protein>
    <recommendedName>
        <fullName evidence="7">GTPase</fullName>
    </recommendedName>
</protein>
<evidence type="ECO:0000256" key="3">
    <source>
        <dbReference type="ARBA" id="ARBA00022989"/>
    </source>
</evidence>
<keyword evidence="4" id="KW-0472">Membrane</keyword>
<dbReference type="AlphaFoldDB" id="A0A8D4VQX8"/>
<dbReference type="GO" id="GO:0016020">
    <property type="term" value="C:membrane"/>
    <property type="evidence" value="ECO:0007669"/>
    <property type="project" value="UniProtKB-SubCell"/>
</dbReference>
<keyword evidence="6" id="KW-1185">Reference proteome</keyword>
<gene>
    <name evidence="5" type="ORF">MoryE10_15750</name>
</gene>